<evidence type="ECO:0000256" key="1">
    <source>
        <dbReference type="SAM" id="MobiDB-lite"/>
    </source>
</evidence>
<dbReference type="Proteomes" id="UP000054826">
    <property type="component" value="Unassembled WGS sequence"/>
</dbReference>
<protein>
    <submittedName>
        <fullName evidence="2">Uncharacterized protein</fullName>
    </submittedName>
</protein>
<name>A0A0V1JC54_TRIPS</name>
<sequence length="166" mass="18146">MSSSPRGYGSRKLKPSFSCALTTYYEFTSSLTDSVALDVDDLLPSTKCSNVTIQTVSKAMSCWQRKSQLYASSQSRQLCSNLPVPRLCQLHGRLIPRSATLLAQLRILISALGKNKRLKLTEYVVKAFEEGALLSLVDYVAGATSSSSDHSSLSPPSTSTCRLRME</sequence>
<comment type="caution">
    <text evidence="2">The sequence shown here is derived from an EMBL/GenBank/DDBJ whole genome shotgun (WGS) entry which is preliminary data.</text>
</comment>
<reference evidence="2 3" key="1">
    <citation type="submission" date="2015-01" db="EMBL/GenBank/DDBJ databases">
        <title>Evolution of Trichinella species and genotypes.</title>
        <authorList>
            <person name="Korhonen P.K."/>
            <person name="Edoardo P."/>
            <person name="Giuseppe L.R."/>
            <person name="Gasser R.B."/>
        </authorList>
    </citation>
    <scope>NUCLEOTIDE SEQUENCE [LARGE SCALE GENOMIC DNA]</scope>
    <source>
        <strain evidence="2">ISS176</strain>
    </source>
</reference>
<organism evidence="2 3">
    <name type="scientific">Trichinella pseudospiralis</name>
    <name type="common">Parasitic roundworm</name>
    <dbReference type="NCBI Taxonomy" id="6337"/>
    <lineage>
        <taxon>Eukaryota</taxon>
        <taxon>Metazoa</taxon>
        <taxon>Ecdysozoa</taxon>
        <taxon>Nematoda</taxon>
        <taxon>Enoplea</taxon>
        <taxon>Dorylaimia</taxon>
        <taxon>Trichinellida</taxon>
        <taxon>Trichinellidae</taxon>
        <taxon>Trichinella</taxon>
    </lineage>
</organism>
<proteinExistence type="predicted"/>
<dbReference type="AlphaFoldDB" id="A0A0V1JC54"/>
<evidence type="ECO:0000313" key="2">
    <source>
        <dbReference type="EMBL" id="KRZ32117.1"/>
    </source>
</evidence>
<evidence type="ECO:0000313" key="3">
    <source>
        <dbReference type="Proteomes" id="UP000054826"/>
    </source>
</evidence>
<accession>A0A0V1JC54</accession>
<gene>
    <name evidence="2" type="ORF">T4C_1619</name>
</gene>
<feature type="compositionally biased region" description="Low complexity" evidence="1">
    <location>
        <begin position="144"/>
        <end position="160"/>
    </location>
</feature>
<feature type="region of interest" description="Disordered" evidence="1">
    <location>
        <begin position="144"/>
        <end position="166"/>
    </location>
</feature>
<dbReference type="EMBL" id="JYDV01000113">
    <property type="protein sequence ID" value="KRZ32117.1"/>
    <property type="molecule type" value="Genomic_DNA"/>
</dbReference>